<evidence type="ECO:0000259" key="3">
    <source>
        <dbReference type="Pfam" id="PF18998"/>
    </source>
</evidence>
<feature type="domain" description="Bacterial repeat" evidence="3">
    <location>
        <begin position="502"/>
        <end position="564"/>
    </location>
</feature>
<dbReference type="Gene3D" id="2.60.40.10">
    <property type="entry name" value="Immunoglobulins"/>
    <property type="match status" value="1"/>
</dbReference>
<dbReference type="InterPro" id="IPR008964">
    <property type="entry name" value="Invasin/intimin_cell_adhesion"/>
</dbReference>
<keyword evidence="5" id="KW-1185">Reference proteome</keyword>
<dbReference type="SUPFAM" id="SSF49373">
    <property type="entry name" value="Invasin/intimin cell-adhesion fragments"/>
    <property type="match status" value="1"/>
</dbReference>
<dbReference type="Proteomes" id="UP000332487">
    <property type="component" value="Unassembled WGS sequence"/>
</dbReference>
<proteinExistence type="predicted"/>
<keyword evidence="2" id="KW-0472">Membrane</keyword>
<evidence type="ECO:0000256" key="1">
    <source>
        <dbReference type="SAM" id="MobiDB-lite"/>
    </source>
</evidence>
<gene>
    <name evidence="4" type="ORF">UNLARM2_0055</name>
</gene>
<accession>C7DG51</accession>
<evidence type="ECO:0000313" key="4">
    <source>
        <dbReference type="EMBL" id="EET90521.1"/>
    </source>
</evidence>
<dbReference type="EMBL" id="GG697236">
    <property type="protein sequence ID" value="EET90521.1"/>
    <property type="molecule type" value="Genomic_DNA"/>
</dbReference>
<feature type="transmembrane region" description="Helical" evidence="2">
    <location>
        <begin position="20"/>
        <end position="40"/>
    </location>
</feature>
<reference evidence="4 5" key="1">
    <citation type="journal article" date="2009" name="Genome Biol.">
        <title>Community-wide analysis of microbial genome sequence signatures.</title>
        <authorList>
            <person name="Dick G.J."/>
            <person name="Andersson A.F."/>
            <person name="Baker B.J."/>
            <person name="Simmons S.L."/>
            <person name="Thomas B.C."/>
            <person name="Yelton A.P."/>
            <person name="Banfield J.F."/>
        </authorList>
    </citation>
    <scope>NUCLEOTIDE SEQUENCE [LARGE SCALE GENOMIC DNA]</scope>
    <source>
        <strain evidence="4">ARMAN-2</strain>
    </source>
</reference>
<protein>
    <recommendedName>
        <fullName evidence="3">Bacterial repeat domain-containing protein</fullName>
    </recommendedName>
</protein>
<feature type="compositionally biased region" description="Low complexity" evidence="1">
    <location>
        <begin position="687"/>
        <end position="713"/>
    </location>
</feature>
<dbReference type="InterPro" id="IPR044060">
    <property type="entry name" value="Bacterial_rp_domain"/>
</dbReference>
<sequence>MECKHAYRKAQSAMEYMTTYGWALLLIAVVAVLLYFYIAVPSTIVPPRCAFIIGASCNDMVFGTSPSHGTEIGLFLSNNQPYALLNPTLIANINGKNYTFANDCKPGYIPAGGEMICILPLPISSSLNQFFTGSFYLTANYCGLAANTSSKSSCSSAPSQVYKGAFTAHAEPLISPGYNITLSVENSTNPADGAKDLLTARAYMLGYPVSGAEISFFANFTNGTSAVPPYIINPPNSTTGTSGVAQSVIYGYKAALVNVTADYFGKTATKQIKFAAITTSAFAVCTNNMMHSGNTIIVIDGKAYTCSQVTNSPPLFSCNSTNPFTFTKYLYVSPGVRAVFNYVDINGVKYPSPSGTITVYNCTKPIVIANYTNQYEFNEYANPTYNYSADGGEANASPLNGAVPYNLTVTPAGTTMYYHYQAWFDAGSQIKISEQANPSPAPGWVFNSWTCGIETYNSSATCYSGTTGTETITMHGAINETANFWANLQMLVYPSQPNQLSTGGTTTPSGITSYPYGTAVQITATNNSGFEFHEWLGTNPNSYTGTANPTTINMYNPITENAIFNVSLLMVVYPSMAGNVIPSAGAHYYPYGTTVAINVSSTNTSVSYSEINPISSTVAAHSAQEDNFSLPDANASGYALNNDLNATVPISFGLPQCGFDCGSGVCPSGQTCVSVSGCDRCVSSGSTTTTSTIASTSTSTTTTTSVTSTSTTTIPPQPNDYIFHNWTCSGTTCYQGKDGSASVTLYAPVVEQANFNVSVVVTANQSDFGTVSPATGYYRPGSTITLSATADTSPSPGYSFHNWTCTTTAGGSCYSGTGNPQTITVGAHPFTEQANFWINLEMSIYPSPAGTTSPGVGIQSYPYGSKVSINVSGTNPGYQAESWTCAGSGCYSGPIMVKTTTTTSTGCTIDCAGTTEFLSCFPPATTSNCGPTNTNCAYSSGCNALERSDGCFECSGFTKTTYSCPSGTTACGSGCGTGSTPDCKGSTTSTSYSKPVITMDNPISETANFYVALTMNLKPSNQNAGHTVPSVGVHYYPPGTYVNLQAVTGTGWRLTNWAGSLCFNGFCYSPSTNAGAPYSGRNYDPTNVYINYYPITETAYLEPFYLYSVGGYCSNCNPYTATATHLTEIIGINGSSVVNTDSAGAFSNGTAVGPGGNGDGWAGLPIYKQDIATTACTTFANNVWCQTGYTSTFSTETGVEYNASEPGGYVWECTVNSAGQLCKGESYPIGTANTACVETSSGDTICVGGYNGHCDASFLGICYEPATATNAAYWTPTSNNPSWQSALSYHHDIAGESCVYDPSGYYPNLPNAGSGGVVICIAGYTGTGATGVLTGLYPEPVSTFVNATNADNLTSDSGSWQFLAPYGCGSYPTDPSSGLYCGNDTSLDELIDAVSNPSCVYSNGYVYCVGGYLTVGEECPRSGSCYSTTATNFVLYAPVDSLLVSTSAPWQLAYSSYPTDIAETSCATAQGEIFCVGGYSGTSSAETNNLYYANLTCLRTTASNCWQSGPSYPFINTGVGLTITNTAPPRNYSVTTKYNQTECTSSTSFGFSCTQYTNYHWTCTGLNTTWSSSSGANVDTCGQGAVGNETTS</sequence>
<name>C7DG51_MICA2</name>
<dbReference type="InterPro" id="IPR013783">
    <property type="entry name" value="Ig-like_fold"/>
</dbReference>
<organism evidence="4 5">
    <name type="scientific">Candidatus Micrarchaeum acidiphilum ARMAN-2</name>
    <dbReference type="NCBI Taxonomy" id="425595"/>
    <lineage>
        <taxon>Archaea</taxon>
        <taxon>Candidatus Micrarchaeota</taxon>
        <taxon>Candidatus Micrarchaeia</taxon>
        <taxon>Candidatus Micrarchaeales</taxon>
        <taxon>Candidatus Micrarchaeaceae</taxon>
        <taxon>Candidatus Micrarchaeum</taxon>
    </lineage>
</organism>
<reference evidence="4 5" key="2">
    <citation type="journal article" date="2010" name="Proc. Natl. Acad. Sci. U.S.A.">
        <title>Enigmatic, ultrasmall, uncultivated Archaea.</title>
        <authorList>
            <person name="Baker B.J."/>
            <person name="Comolli L.R."/>
            <person name="Dick G.J."/>
            <person name="Hauser L.J."/>
            <person name="Hyatt D."/>
            <person name="Dill B.D."/>
            <person name="Land M.L."/>
            <person name="Verberkmoes N.C."/>
            <person name="Hettich R.L."/>
            <person name="Banfield J.F."/>
        </authorList>
    </citation>
    <scope>NUCLEOTIDE SEQUENCE [LARGE SCALE GENOMIC DNA]</scope>
    <source>
        <strain evidence="4">ARMAN-2</strain>
    </source>
</reference>
<keyword evidence="2" id="KW-0812">Transmembrane</keyword>
<feature type="domain" description="Bacterial repeat" evidence="3">
    <location>
        <begin position="760"/>
        <end position="838"/>
    </location>
</feature>
<evidence type="ECO:0000313" key="5">
    <source>
        <dbReference type="Proteomes" id="UP000332487"/>
    </source>
</evidence>
<feature type="region of interest" description="Disordered" evidence="1">
    <location>
        <begin position="687"/>
        <end position="714"/>
    </location>
</feature>
<evidence type="ECO:0000256" key="2">
    <source>
        <dbReference type="SAM" id="Phobius"/>
    </source>
</evidence>
<dbReference type="Pfam" id="PF18998">
    <property type="entry name" value="Flg_new_2"/>
    <property type="match status" value="2"/>
</dbReference>
<keyword evidence="2" id="KW-1133">Transmembrane helix</keyword>